<dbReference type="InterPro" id="IPR054350">
    <property type="entry name" value="PurT/PurK_preATP-grasp"/>
</dbReference>
<evidence type="ECO:0000256" key="7">
    <source>
        <dbReference type="HAMAP-Rule" id="MF_01643"/>
    </source>
</evidence>
<dbReference type="InterPro" id="IPR011761">
    <property type="entry name" value="ATP-grasp"/>
</dbReference>
<organism evidence="9 10">
    <name type="scientific">Novosphingobium aerophilum</name>
    <dbReference type="NCBI Taxonomy" id="2839843"/>
    <lineage>
        <taxon>Bacteria</taxon>
        <taxon>Pseudomonadati</taxon>
        <taxon>Pseudomonadota</taxon>
        <taxon>Alphaproteobacteria</taxon>
        <taxon>Sphingomonadales</taxon>
        <taxon>Sphingomonadaceae</taxon>
        <taxon>Novosphingobium</taxon>
    </lineage>
</organism>
<dbReference type="PROSITE" id="PS50975">
    <property type="entry name" value="ATP_GRASP"/>
    <property type="match status" value="1"/>
</dbReference>
<evidence type="ECO:0000256" key="5">
    <source>
        <dbReference type="ARBA" id="ARBA00022840"/>
    </source>
</evidence>
<sequence>MTTPAGHTATILLLGSGELGREFVISAKRLGARVIACDAYANAPAMQVADACEVFSMLDGEALAAAIRQHAPDFVVPEVEAIRTEVLAEFEAAGTNVVPSARATIMTMNRDRIREVAAVELGLRTSRYRYAESLAEVEAAVAHTGLPCVIKPVMSSSGKGQSTVREAGAVEAAWDYAVANMRGDRARVIVEEFIPFDYEITLLTVRSREGVTFCPPIGHRQERGDYQESWQPAAMSAQALADAQAMARKVVDNLGGYGLFGVEFFVRGEDVIFSELSPRPHDTGMVTLISQNLTEFDLHARAVLGLPVPAVELYGPAASAVILADRDSSAFGFSGQADALATPGGAVDLRIFAKPTTRPYRRMGVALARAGDTDEARRIAAEAAGKVRIDYR</sequence>
<comment type="pathway">
    <text evidence="7">Purine metabolism; IMP biosynthesis via de novo pathway; N(2)-formyl-N(1)-(5-phospho-D-ribosyl)glycinamide from N(1)-(5-phospho-D-ribosyl)glycinamide (formate route): step 1/1.</text>
</comment>
<name>A0A7X1KBB3_9SPHN</name>
<keyword evidence="4 7" id="KW-0658">Purine biosynthesis</keyword>
<dbReference type="NCBIfam" id="TIGR01142">
    <property type="entry name" value="purT"/>
    <property type="match status" value="1"/>
</dbReference>
<accession>A0A7X1KBB3</accession>
<evidence type="ECO:0000256" key="3">
    <source>
        <dbReference type="ARBA" id="ARBA00022741"/>
    </source>
</evidence>
<dbReference type="RefSeq" id="WP_185682401.1">
    <property type="nucleotide sequence ID" value="NZ_JACLAU010000004.1"/>
</dbReference>
<dbReference type="InterPro" id="IPR005862">
    <property type="entry name" value="PurT"/>
</dbReference>
<dbReference type="AlphaFoldDB" id="A0A7X1KBB3"/>
<keyword evidence="6 7" id="KW-0460">Magnesium</keyword>
<dbReference type="GO" id="GO:0005829">
    <property type="term" value="C:cytosol"/>
    <property type="evidence" value="ECO:0007669"/>
    <property type="project" value="TreeGrafter"/>
</dbReference>
<dbReference type="SUPFAM" id="SSF51246">
    <property type="entry name" value="Rudiment single hybrid motif"/>
    <property type="match status" value="1"/>
</dbReference>
<feature type="binding site" evidence="7">
    <location>
        <position position="282"/>
    </location>
    <ligand>
        <name>N(1)-(5-phospho-beta-D-ribosyl)glycinamide</name>
        <dbReference type="ChEBI" id="CHEBI:143788"/>
    </ligand>
</feature>
<keyword evidence="1 7" id="KW-0436">Ligase</keyword>
<dbReference type="InterPro" id="IPR013815">
    <property type="entry name" value="ATP_grasp_subdomain_1"/>
</dbReference>
<evidence type="ECO:0000313" key="10">
    <source>
        <dbReference type="Proteomes" id="UP000520156"/>
    </source>
</evidence>
<dbReference type="InterPro" id="IPR011054">
    <property type="entry name" value="Rudment_hybrid_motif"/>
</dbReference>
<evidence type="ECO:0000256" key="6">
    <source>
        <dbReference type="ARBA" id="ARBA00022842"/>
    </source>
</evidence>
<proteinExistence type="inferred from homology"/>
<dbReference type="NCBIfam" id="NF006766">
    <property type="entry name" value="PRK09288.1"/>
    <property type="match status" value="1"/>
</dbReference>
<keyword evidence="2 7" id="KW-0479">Metal-binding</keyword>
<dbReference type="UniPathway" id="UPA00074">
    <property type="reaction ID" value="UER00127"/>
</dbReference>
<dbReference type="PANTHER" id="PTHR43055:SF1">
    <property type="entry name" value="FORMATE-DEPENDENT PHOSPHORIBOSYLGLYCINAMIDE FORMYLTRANSFERASE"/>
    <property type="match status" value="1"/>
</dbReference>
<dbReference type="InterPro" id="IPR016185">
    <property type="entry name" value="PreATP-grasp_dom_sf"/>
</dbReference>
<keyword evidence="5 7" id="KW-0067">ATP-binding</keyword>
<feature type="binding site" evidence="7">
    <location>
        <position position="263"/>
    </location>
    <ligand>
        <name>Mg(2+)</name>
        <dbReference type="ChEBI" id="CHEBI:18420"/>
    </ligand>
</feature>
<dbReference type="Pfam" id="PF21244">
    <property type="entry name" value="PurT_C"/>
    <property type="match status" value="1"/>
</dbReference>
<dbReference type="GO" id="GO:0005524">
    <property type="term" value="F:ATP binding"/>
    <property type="evidence" value="ECO:0007669"/>
    <property type="project" value="UniProtKB-UniRule"/>
</dbReference>
<dbReference type="Pfam" id="PF22660">
    <property type="entry name" value="RS_preATP-grasp-like"/>
    <property type="match status" value="1"/>
</dbReference>
<evidence type="ECO:0000256" key="4">
    <source>
        <dbReference type="ARBA" id="ARBA00022755"/>
    </source>
</evidence>
<feature type="binding site" evidence="7">
    <location>
        <begin position="191"/>
        <end position="194"/>
    </location>
    <ligand>
        <name>ATP</name>
        <dbReference type="ChEBI" id="CHEBI:30616"/>
    </ligand>
</feature>
<dbReference type="SUPFAM" id="SSF56059">
    <property type="entry name" value="Glutathione synthetase ATP-binding domain-like"/>
    <property type="match status" value="1"/>
</dbReference>
<feature type="binding site" evidence="7">
    <location>
        <position position="110"/>
    </location>
    <ligand>
        <name>ATP</name>
        <dbReference type="ChEBI" id="CHEBI:30616"/>
    </ligand>
</feature>
<reference evidence="9 10" key="1">
    <citation type="submission" date="2020-08" db="EMBL/GenBank/DDBJ databases">
        <title>The genome sequence of Novosphingobium flavum 4Y4.</title>
        <authorList>
            <person name="Liu Y."/>
        </authorList>
    </citation>
    <scope>NUCLEOTIDE SEQUENCE [LARGE SCALE GENOMIC DNA]</scope>
    <source>
        <strain evidence="9 10">4Y4</strain>
    </source>
</reference>
<feature type="binding site" evidence="7">
    <location>
        <position position="354"/>
    </location>
    <ligand>
        <name>N(1)-(5-phospho-beta-D-ribosyl)glycinamide</name>
        <dbReference type="ChEBI" id="CHEBI:143788"/>
    </ligand>
</feature>
<dbReference type="Proteomes" id="UP000520156">
    <property type="component" value="Unassembled WGS sequence"/>
</dbReference>
<dbReference type="EMBL" id="JACLAU010000004">
    <property type="protein sequence ID" value="MBC2650975.1"/>
    <property type="molecule type" value="Genomic_DNA"/>
</dbReference>
<dbReference type="EC" id="6.3.1.21" evidence="7"/>
<evidence type="ECO:0000256" key="2">
    <source>
        <dbReference type="ARBA" id="ARBA00022723"/>
    </source>
</evidence>
<keyword evidence="3 7" id="KW-0547">Nucleotide-binding</keyword>
<dbReference type="GO" id="GO:0004644">
    <property type="term" value="F:phosphoribosylglycinamide formyltransferase activity"/>
    <property type="evidence" value="ECO:0007669"/>
    <property type="project" value="UniProtKB-UniRule"/>
</dbReference>
<evidence type="ECO:0000313" key="9">
    <source>
        <dbReference type="EMBL" id="MBC2650975.1"/>
    </source>
</evidence>
<dbReference type="SUPFAM" id="SSF52440">
    <property type="entry name" value="PreATP-grasp domain"/>
    <property type="match status" value="1"/>
</dbReference>
<dbReference type="Gene3D" id="3.40.50.20">
    <property type="match status" value="1"/>
</dbReference>
<feature type="binding site" evidence="7">
    <location>
        <position position="78"/>
    </location>
    <ligand>
        <name>N(1)-(5-phospho-beta-D-ribosyl)glycinamide</name>
        <dbReference type="ChEBI" id="CHEBI:143788"/>
    </ligand>
</feature>
<feature type="binding site" evidence="7">
    <location>
        <position position="151"/>
    </location>
    <ligand>
        <name>ATP</name>
        <dbReference type="ChEBI" id="CHEBI:30616"/>
    </ligand>
</feature>
<feature type="domain" description="ATP-grasp" evidence="8">
    <location>
        <begin position="115"/>
        <end position="304"/>
    </location>
</feature>
<feature type="binding site" evidence="7">
    <location>
        <begin position="361"/>
        <end position="362"/>
    </location>
    <ligand>
        <name>N(1)-(5-phospho-beta-D-ribosyl)glycinamide</name>
        <dbReference type="ChEBI" id="CHEBI:143788"/>
    </ligand>
</feature>
<keyword evidence="9" id="KW-0808">Transferase</keyword>
<feature type="binding site" evidence="7">
    <location>
        <position position="275"/>
    </location>
    <ligand>
        <name>Mg(2+)</name>
        <dbReference type="ChEBI" id="CHEBI:18420"/>
    </ligand>
</feature>
<evidence type="ECO:0000256" key="1">
    <source>
        <dbReference type="ARBA" id="ARBA00022598"/>
    </source>
</evidence>
<comment type="function">
    <text evidence="7">Involved in the de novo purine biosynthesis. Catalyzes the transfer of formate to 5-phospho-ribosyl-glycinamide (GAR), producing 5-phospho-ribosyl-N-formylglycinamide (FGAR). Formate is provided by PurU via hydrolysis of 10-formyl-tetrahydrofolate.</text>
</comment>
<gene>
    <name evidence="7 9" type="primary">purT</name>
    <name evidence="9" type="ORF">H7F49_04600</name>
</gene>
<dbReference type="GO" id="GO:0043815">
    <property type="term" value="F:phosphoribosylglycinamide formyltransferase 2 activity"/>
    <property type="evidence" value="ECO:0007669"/>
    <property type="project" value="UniProtKB-UniRule"/>
</dbReference>
<dbReference type="InterPro" id="IPR003135">
    <property type="entry name" value="ATP-grasp_carboxylate-amine"/>
</dbReference>
<feature type="binding site" evidence="7">
    <location>
        <begin position="18"/>
        <end position="19"/>
    </location>
    <ligand>
        <name>N(1)-(5-phospho-beta-D-ribosyl)glycinamide</name>
        <dbReference type="ChEBI" id="CHEBI:143788"/>
    </ligand>
</feature>
<comment type="subunit">
    <text evidence="7">Homodimer.</text>
</comment>
<dbReference type="InterPro" id="IPR048740">
    <property type="entry name" value="PurT_C"/>
</dbReference>
<comment type="catalytic activity">
    <reaction evidence="7">
        <text>N(1)-(5-phospho-beta-D-ribosyl)glycinamide + formate + ATP = N(2)-formyl-N(1)-(5-phospho-beta-D-ribosyl)glycinamide + ADP + phosphate + H(+)</text>
        <dbReference type="Rhea" id="RHEA:24829"/>
        <dbReference type="ChEBI" id="CHEBI:15378"/>
        <dbReference type="ChEBI" id="CHEBI:15740"/>
        <dbReference type="ChEBI" id="CHEBI:30616"/>
        <dbReference type="ChEBI" id="CHEBI:43474"/>
        <dbReference type="ChEBI" id="CHEBI:143788"/>
        <dbReference type="ChEBI" id="CHEBI:147286"/>
        <dbReference type="ChEBI" id="CHEBI:456216"/>
        <dbReference type="EC" id="6.3.1.21"/>
    </reaction>
</comment>
<dbReference type="Gene3D" id="3.30.470.20">
    <property type="entry name" value="ATP-grasp fold, B domain"/>
    <property type="match status" value="1"/>
</dbReference>
<comment type="caution">
    <text evidence="9">The sequence shown here is derived from an EMBL/GenBank/DDBJ whole genome shotgun (WGS) entry which is preliminary data.</text>
</comment>
<feature type="binding site" evidence="7">
    <location>
        <begin position="156"/>
        <end position="161"/>
    </location>
    <ligand>
        <name>ATP</name>
        <dbReference type="ChEBI" id="CHEBI:30616"/>
    </ligand>
</feature>
<dbReference type="Pfam" id="PF02222">
    <property type="entry name" value="ATP-grasp"/>
    <property type="match status" value="1"/>
</dbReference>
<protein>
    <recommendedName>
        <fullName evidence="7">Formate-dependent phosphoribosylglycinamide formyltransferase</fullName>
        <ecNumber evidence="7">6.3.1.21</ecNumber>
    </recommendedName>
    <alternativeName>
        <fullName evidence="7">5'-phosphoribosylglycinamide transformylase 2</fullName>
    </alternativeName>
    <alternativeName>
        <fullName evidence="7">Formate-dependent GAR transformylase</fullName>
    </alternativeName>
    <alternativeName>
        <fullName evidence="7">GAR transformylase 2</fullName>
        <shortName evidence="7">GART 2</shortName>
    </alternativeName>
    <alternativeName>
        <fullName evidence="7">Non-folate glycinamide ribonucleotide transformylase</fullName>
    </alternativeName>
    <alternativeName>
        <fullName evidence="7">Phosphoribosylglycinamide formyltransferase 2</fullName>
    </alternativeName>
</protein>
<comment type="similarity">
    <text evidence="7">Belongs to the PurK/PurT family.</text>
</comment>
<feature type="binding site" evidence="7">
    <location>
        <position position="199"/>
    </location>
    <ligand>
        <name>ATP</name>
        <dbReference type="ChEBI" id="CHEBI:30616"/>
    </ligand>
</feature>
<keyword evidence="10" id="KW-1185">Reference proteome</keyword>
<dbReference type="Gene3D" id="3.30.1490.20">
    <property type="entry name" value="ATP-grasp fold, A domain"/>
    <property type="match status" value="1"/>
</dbReference>
<dbReference type="GO" id="GO:0006189">
    <property type="term" value="P:'de novo' IMP biosynthetic process"/>
    <property type="evidence" value="ECO:0007669"/>
    <property type="project" value="UniProtKB-UniRule"/>
</dbReference>
<dbReference type="HAMAP" id="MF_01643">
    <property type="entry name" value="PurT"/>
    <property type="match status" value="1"/>
</dbReference>
<dbReference type="GO" id="GO:0000287">
    <property type="term" value="F:magnesium ion binding"/>
    <property type="evidence" value="ECO:0007669"/>
    <property type="project" value="UniProtKB-UniRule"/>
</dbReference>
<evidence type="ECO:0000259" key="8">
    <source>
        <dbReference type="PROSITE" id="PS50975"/>
    </source>
</evidence>
<dbReference type="PANTHER" id="PTHR43055">
    <property type="entry name" value="FORMATE-DEPENDENT PHOSPHORIBOSYLGLYCINAMIDE FORMYLTRANSFERASE"/>
    <property type="match status" value="1"/>
</dbReference>